<dbReference type="Pfam" id="PF00144">
    <property type="entry name" value="Beta-lactamase"/>
    <property type="match status" value="1"/>
</dbReference>
<keyword evidence="2" id="KW-0732">Signal</keyword>
<sequence>MNQFTTSRRAAFAVGMTGLAAGLAGPALAQPSTQPSGTPPHPHRGPMRPRPPGGPDLIRGFSRERLARMERAFADEAERGSFAGCVALVAREGEIIHHEAYGHQDAARTKPMPRDAIFLQASMTKPMTSAAAMMLVEEGRMKLGDPITRWMPELANLKVERSRDGQPPEEVALERPVTVQDLLRHTSGFAYSNAVPSERIRDAYREQNIEAGREAITGDEMLRRLGGIPLAFQPGTMFFYSISTDVLGLLIERVAGQRLDRLLQERLIGPLGMRDTAWFVEPGKRARLAESPTTDPQTEPMWRAYRILEDDAGRSYLKGGAGLVSTAADYFRFAQMIANGGHFEGRRYLAAPVVNYMLSNHIQGMGGSPTASTGPGYGFGLGFAVRLQDGLGVAPGSRGDAMWAGAWGTSFTIDRAEGLVGILMAQGPSARGQTRMLFKNLVYGAMVESRRA</sequence>
<gene>
    <name evidence="4" type="ORF">CR165_13755</name>
</gene>
<proteinExistence type="predicted"/>
<keyword evidence="5" id="KW-1185">Reference proteome</keyword>
<dbReference type="OrthoDB" id="5705574at2"/>
<organism evidence="4 5">
    <name type="scientific">Teichococcus aestuarii</name>
    <dbReference type="NCBI Taxonomy" id="568898"/>
    <lineage>
        <taxon>Bacteria</taxon>
        <taxon>Pseudomonadati</taxon>
        <taxon>Pseudomonadota</taxon>
        <taxon>Alphaproteobacteria</taxon>
        <taxon>Acetobacterales</taxon>
        <taxon>Roseomonadaceae</taxon>
        <taxon>Roseomonas</taxon>
    </lineage>
</organism>
<dbReference type="Proteomes" id="UP000245048">
    <property type="component" value="Unassembled WGS sequence"/>
</dbReference>
<evidence type="ECO:0000313" key="4">
    <source>
        <dbReference type="EMBL" id="PWC28343.1"/>
    </source>
</evidence>
<dbReference type="InterPro" id="IPR050789">
    <property type="entry name" value="Diverse_Enzym_Activities"/>
</dbReference>
<dbReference type="Gene3D" id="3.40.710.10">
    <property type="entry name" value="DD-peptidase/beta-lactamase superfamily"/>
    <property type="match status" value="1"/>
</dbReference>
<accession>A0A2U1V389</accession>
<dbReference type="AlphaFoldDB" id="A0A2U1V389"/>
<dbReference type="EMBL" id="PDOA01000008">
    <property type="protein sequence ID" value="PWC28343.1"/>
    <property type="molecule type" value="Genomic_DNA"/>
</dbReference>
<feature type="region of interest" description="Disordered" evidence="1">
    <location>
        <begin position="26"/>
        <end position="59"/>
    </location>
</feature>
<dbReference type="InterPro" id="IPR012338">
    <property type="entry name" value="Beta-lactam/transpept-like"/>
</dbReference>
<dbReference type="PANTHER" id="PTHR43283">
    <property type="entry name" value="BETA-LACTAMASE-RELATED"/>
    <property type="match status" value="1"/>
</dbReference>
<dbReference type="PANTHER" id="PTHR43283:SF3">
    <property type="entry name" value="BETA-LACTAMASE FAMILY PROTEIN (AFU_ORTHOLOGUE AFUA_5G07500)"/>
    <property type="match status" value="1"/>
</dbReference>
<name>A0A2U1V389_9PROT</name>
<dbReference type="InterPro" id="IPR001466">
    <property type="entry name" value="Beta-lactam-related"/>
</dbReference>
<comment type="caution">
    <text evidence="4">The sequence shown here is derived from an EMBL/GenBank/DDBJ whole genome shotgun (WGS) entry which is preliminary data.</text>
</comment>
<dbReference type="RefSeq" id="WP_109517571.1">
    <property type="nucleotide sequence ID" value="NZ_PDOA01000008.1"/>
</dbReference>
<keyword evidence="4" id="KW-0378">Hydrolase</keyword>
<evidence type="ECO:0000259" key="3">
    <source>
        <dbReference type="Pfam" id="PF00144"/>
    </source>
</evidence>
<evidence type="ECO:0000313" key="5">
    <source>
        <dbReference type="Proteomes" id="UP000245048"/>
    </source>
</evidence>
<reference evidence="5" key="1">
    <citation type="submission" date="2017-10" db="EMBL/GenBank/DDBJ databases">
        <authorList>
            <person name="Toshchakov S.V."/>
            <person name="Goeva M.A."/>
        </authorList>
    </citation>
    <scope>NUCLEOTIDE SEQUENCE [LARGE SCALE GENOMIC DNA]</scope>
    <source>
        <strain evidence="5">JR1/69-1-13</strain>
    </source>
</reference>
<dbReference type="SUPFAM" id="SSF56601">
    <property type="entry name" value="beta-lactamase/transpeptidase-like"/>
    <property type="match status" value="1"/>
</dbReference>
<protein>
    <submittedName>
        <fullName evidence="4">Serine hydrolase</fullName>
    </submittedName>
</protein>
<feature type="chain" id="PRO_5015681478" evidence="2">
    <location>
        <begin position="30"/>
        <end position="452"/>
    </location>
</feature>
<evidence type="ECO:0000256" key="2">
    <source>
        <dbReference type="SAM" id="SignalP"/>
    </source>
</evidence>
<evidence type="ECO:0000256" key="1">
    <source>
        <dbReference type="SAM" id="MobiDB-lite"/>
    </source>
</evidence>
<feature type="domain" description="Beta-lactamase-related" evidence="3">
    <location>
        <begin position="70"/>
        <end position="429"/>
    </location>
</feature>
<feature type="signal peptide" evidence="2">
    <location>
        <begin position="1"/>
        <end position="29"/>
    </location>
</feature>
<dbReference type="GO" id="GO:0016787">
    <property type="term" value="F:hydrolase activity"/>
    <property type="evidence" value="ECO:0007669"/>
    <property type="project" value="UniProtKB-KW"/>
</dbReference>